<name>A0A218Z488_9HELO</name>
<dbReference type="GO" id="GO:0008033">
    <property type="term" value="P:tRNA processing"/>
    <property type="evidence" value="ECO:0007669"/>
    <property type="project" value="UniProtKB-KW"/>
</dbReference>
<reference evidence="9 10" key="1">
    <citation type="submission" date="2017-04" db="EMBL/GenBank/DDBJ databases">
        <title>Draft genome sequence of Marssonina coronaria NL1: causal agent of apple blotch.</title>
        <authorList>
            <person name="Cheng Q."/>
        </authorList>
    </citation>
    <scope>NUCLEOTIDE SEQUENCE [LARGE SCALE GENOMIC DNA]</scope>
    <source>
        <strain evidence="9 10">NL1</strain>
    </source>
</reference>
<dbReference type="InterPro" id="IPR012094">
    <property type="entry name" value="tRNA_Ile_lys_synt"/>
</dbReference>
<dbReference type="Pfam" id="PF01171">
    <property type="entry name" value="ATP_bind_3"/>
    <property type="match status" value="2"/>
</dbReference>
<evidence type="ECO:0000313" key="9">
    <source>
        <dbReference type="EMBL" id="OWP02016.1"/>
    </source>
</evidence>
<evidence type="ECO:0000256" key="6">
    <source>
        <dbReference type="ARBA" id="ARBA00048539"/>
    </source>
</evidence>
<accession>A0A218Z488</accession>
<dbReference type="STRING" id="503106.A0A218Z488"/>
<dbReference type="SUPFAM" id="SSF52402">
    <property type="entry name" value="Adenine nucleotide alpha hydrolases-like"/>
    <property type="match status" value="1"/>
</dbReference>
<feature type="domain" description="tRNA(Ile)-lysidine/2-thiocytidine synthase N-terminal" evidence="8">
    <location>
        <begin position="271"/>
        <end position="317"/>
    </location>
</feature>
<keyword evidence="3" id="KW-0819">tRNA processing</keyword>
<evidence type="ECO:0000256" key="2">
    <source>
        <dbReference type="ARBA" id="ARBA00022598"/>
    </source>
</evidence>
<evidence type="ECO:0000256" key="7">
    <source>
        <dbReference type="SAM" id="MobiDB-lite"/>
    </source>
</evidence>
<comment type="caution">
    <text evidence="9">The sequence shown here is derived from an EMBL/GenBank/DDBJ whole genome shotgun (WGS) entry which is preliminary data.</text>
</comment>
<evidence type="ECO:0000256" key="5">
    <source>
        <dbReference type="ARBA" id="ARBA00022840"/>
    </source>
</evidence>
<keyword evidence="5" id="KW-0067">ATP-binding</keyword>
<dbReference type="InParanoid" id="A0A218Z488"/>
<dbReference type="EMBL" id="MZNU01000252">
    <property type="protein sequence ID" value="OWP02016.1"/>
    <property type="molecule type" value="Genomic_DNA"/>
</dbReference>
<dbReference type="InterPro" id="IPR012795">
    <property type="entry name" value="tRNA_Ile_lys_synt_N"/>
</dbReference>
<evidence type="ECO:0000313" key="10">
    <source>
        <dbReference type="Proteomes" id="UP000242519"/>
    </source>
</evidence>
<dbReference type="CDD" id="cd01992">
    <property type="entry name" value="TilS_N"/>
    <property type="match status" value="1"/>
</dbReference>
<dbReference type="Gene3D" id="3.40.50.620">
    <property type="entry name" value="HUPs"/>
    <property type="match status" value="1"/>
</dbReference>
<dbReference type="GO" id="GO:0032267">
    <property type="term" value="F:tRNA(Ile)-lysidine synthase activity"/>
    <property type="evidence" value="ECO:0007669"/>
    <property type="project" value="UniProtKB-EC"/>
</dbReference>
<evidence type="ECO:0000259" key="8">
    <source>
        <dbReference type="Pfam" id="PF01171"/>
    </source>
</evidence>
<protein>
    <recommendedName>
        <fullName evidence="1">tRNA(Ile)-lysidine synthetase</fullName>
        <ecNumber evidence="1">6.3.4.19</ecNumber>
    </recommendedName>
</protein>
<dbReference type="AlphaFoldDB" id="A0A218Z488"/>
<keyword evidence="4" id="KW-0547">Nucleotide-binding</keyword>
<dbReference type="PANTHER" id="PTHR43033">
    <property type="entry name" value="TRNA(ILE)-LYSIDINE SYNTHASE-RELATED"/>
    <property type="match status" value="1"/>
</dbReference>
<dbReference type="OrthoDB" id="434144at2759"/>
<evidence type="ECO:0000256" key="3">
    <source>
        <dbReference type="ARBA" id="ARBA00022694"/>
    </source>
</evidence>
<sequence length="612" mass="66657">MGTAPLLQTAITPRASPITVKEFADALARVWRPANPLQRGPEVRIGLAISGGVDSMALAFLCSRLNGAYPPAQLVPKTSGRSHAAGIRFRAFVVDHSARSGSATEAQAVAGLLEKQGIPSQVLRIEWPGDPKSKPNFESLARKYRFRALGKACSDWAINSLFLAHHADDQAETVMMRLVAGHRAKGLAGIKYQSEIPECYGLHGIHESGGIDNPSMGRSLLAGDSPSVTNSIRPSSSTPTCTTAAQPRLSETAAARQGGLEWKPQLPVEEGGVRVYRPLLDFSKERLVATCRANNVEWFEDPTNTDRTLTRRNAVRHLFARHPLPAALTKPALLKMARNMHDREVQRQATVSSWLARCQVTELDLLTGTARVRFVDLGRVAEPCAPSQAELGRTAAELLKRVLLLLTPNEHVELSSLHGAVAHVFPEIPSPGPPPPRVSGFTVCGVYFRRLQDGGRGEASAAADPGSKPRWSMSRQPYAARAGPEYALAFAPAGGAWSPWRLFDGRYWFRLRNAGRTVLLVRPARREDWPDLRDLRTRCLAAPRALLGERAPGEVRWTIPAIACLAADGTERVVAMPTLGITLPGFEAAAGSAWEIRYKKIEADGWNFRQGL</sequence>
<dbReference type="InterPro" id="IPR011063">
    <property type="entry name" value="TilS/TtcA_N"/>
</dbReference>
<evidence type="ECO:0000256" key="4">
    <source>
        <dbReference type="ARBA" id="ARBA00022741"/>
    </source>
</evidence>
<feature type="compositionally biased region" description="Low complexity" evidence="7">
    <location>
        <begin position="234"/>
        <end position="243"/>
    </location>
</feature>
<gene>
    <name evidence="9" type="ORF">B2J93_1488</name>
</gene>
<dbReference type="InterPro" id="IPR014729">
    <property type="entry name" value="Rossmann-like_a/b/a_fold"/>
</dbReference>
<evidence type="ECO:0000256" key="1">
    <source>
        <dbReference type="ARBA" id="ARBA00013267"/>
    </source>
</evidence>
<comment type="catalytic activity">
    <reaction evidence="6">
        <text>cytidine(34) in tRNA(Ile2) + L-lysine + ATP = lysidine(34) in tRNA(Ile2) + AMP + diphosphate + H(+)</text>
        <dbReference type="Rhea" id="RHEA:43744"/>
        <dbReference type="Rhea" id="RHEA-COMP:10625"/>
        <dbReference type="Rhea" id="RHEA-COMP:10670"/>
        <dbReference type="ChEBI" id="CHEBI:15378"/>
        <dbReference type="ChEBI" id="CHEBI:30616"/>
        <dbReference type="ChEBI" id="CHEBI:32551"/>
        <dbReference type="ChEBI" id="CHEBI:33019"/>
        <dbReference type="ChEBI" id="CHEBI:82748"/>
        <dbReference type="ChEBI" id="CHEBI:83665"/>
        <dbReference type="ChEBI" id="CHEBI:456215"/>
        <dbReference type="EC" id="6.3.4.19"/>
    </reaction>
</comment>
<feature type="domain" description="tRNA(Ile)-lysidine/2-thiocytidine synthase N-terminal" evidence="8">
    <location>
        <begin position="45"/>
        <end position="196"/>
    </location>
</feature>
<dbReference type="HAMAP" id="MF_01161">
    <property type="entry name" value="tRNA_Ile_lys_synt"/>
    <property type="match status" value="1"/>
</dbReference>
<dbReference type="PANTHER" id="PTHR43033:SF1">
    <property type="entry name" value="TRNA(ILE)-LYSIDINE SYNTHASE-RELATED"/>
    <property type="match status" value="1"/>
</dbReference>
<feature type="region of interest" description="Disordered" evidence="7">
    <location>
        <begin position="224"/>
        <end position="246"/>
    </location>
</feature>
<keyword evidence="10" id="KW-1185">Reference proteome</keyword>
<organism evidence="9 10">
    <name type="scientific">Diplocarpon coronariae</name>
    <dbReference type="NCBI Taxonomy" id="2795749"/>
    <lineage>
        <taxon>Eukaryota</taxon>
        <taxon>Fungi</taxon>
        <taxon>Dikarya</taxon>
        <taxon>Ascomycota</taxon>
        <taxon>Pezizomycotina</taxon>
        <taxon>Leotiomycetes</taxon>
        <taxon>Helotiales</taxon>
        <taxon>Drepanopezizaceae</taxon>
        <taxon>Diplocarpon</taxon>
    </lineage>
</organism>
<keyword evidence="2" id="KW-0436">Ligase</keyword>
<dbReference type="NCBIfam" id="TIGR02432">
    <property type="entry name" value="lysidine_TilS_N"/>
    <property type="match status" value="1"/>
</dbReference>
<dbReference type="GO" id="GO:0005524">
    <property type="term" value="F:ATP binding"/>
    <property type="evidence" value="ECO:0007669"/>
    <property type="project" value="UniProtKB-KW"/>
</dbReference>
<dbReference type="EC" id="6.3.4.19" evidence="1"/>
<dbReference type="Proteomes" id="UP000242519">
    <property type="component" value="Unassembled WGS sequence"/>
</dbReference>
<proteinExistence type="inferred from homology"/>